<sequence length="805" mass="92396">MNEFRSTDPGRRLSKLRSKLPLRLFGKKLIPTSRLVASSHVLHNTIPTQDCDVIVTFPADTDTTTLMWILDRLRARSPYLVIHIRHHSNTKGSMFHLTATYEGLLRGAEELGIQKLLKEDLGGGMKEFTFEEQECFYNIEDENQFFSSQERQSIIHHLLDNLRAIKGEQLGKVKFVEGQSIVPVLQSNKIISEVFPLHCTQSIEELRKDWVQAFLSPQPLDKIKDYFGVKIALYFAYLGHYTLALCMPAFVGLGIWITQWQADQEWDDELFIGFALFNAFWATLYLEHWKRKSCELAYHWGTLDSQREMLKDPRPLYTGRLEVSSVTGRLEPYYPSWKRNLFRYFISYPVILICLLFVFITMLLIFEVQEWINSLVKSGDVPGFFSFLPKILLAVCIGILDEIYKTIAKWLNDWENYRMEETYWNHLIVKLVLFQFVNSFLSLFYIAFYLRDMDRLCDQLAAILITRQIIGNLKEAFLPYFQWKAKLYKVGYEMTKDLITPDNPSQQFTDSPSSEFSKSGNDAELSSPDGSNMEQCNSVDGESIEVDGVTDSCGVRQRGATEGENQKTKENFQTKSTKPLSLTQAEVESAMKQYEDTLDDYLEMFIQFGYVTLFSSAFPLAAFCALLNNVVEIRSDAFKLCMTYQRPFGKTVENIGTWQDALELMGVIAIIVNCALIGVSGQVQRIIPGASREMVIIIIVLLEHIILGLKFLIAYAIPDIPETIETNRAKLEFLRREALKKFESEMQSIAPSSPAEIREKILARQKSRRENLHHNETKQETSGVNSAKSSDMVLEANICEKEAVL</sequence>
<feature type="compositionally biased region" description="Polar residues" evidence="7">
    <location>
        <begin position="528"/>
        <end position="537"/>
    </location>
</feature>
<feature type="transmembrane region" description="Helical" evidence="6">
    <location>
        <begin position="427"/>
        <end position="450"/>
    </location>
</feature>
<feature type="compositionally biased region" description="Basic and acidic residues" evidence="7">
    <location>
        <begin position="559"/>
        <end position="572"/>
    </location>
</feature>
<evidence type="ECO:0000313" key="10">
    <source>
        <dbReference type="Proteomes" id="UP000005408"/>
    </source>
</evidence>
<dbReference type="OMA" id="MLHNIHF"/>
<feature type="transmembrane region" description="Helical" evidence="6">
    <location>
        <begin position="345"/>
        <end position="366"/>
    </location>
</feature>
<protein>
    <recommendedName>
        <fullName evidence="6">Anoctamin</fullName>
    </recommendedName>
</protein>
<dbReference type="GO" id="GO:0005886">
    <property type="term" value="C:plasma membrane"/>
    <property type="evidence" value="ECO:0007669"/>
    <property type="project" value="TreeGrafter"/>
</dbReference>
<keyword evidence="10" id="KW-1185">Reference proteome</keyword>
<evidence type="ECO:0000256" key="3">
    <source>
        <dbReference type="ARBA" id="ARBA00022692"/>
    </source>
</evidence>
<keyword evidence="3 6" id="KW-0812">Transmembrane</keyword>
<dbReference type="GO" id="GO:0005254">
    <property type="term" value="F:chloride channel activity"/>
    <property type="evidence" value="ECO:0007669"/>
    <property type="project" value="TreeGrafter"/>
</dbReference>
<evidence type="ECO:0000259" key="8">
    <source>
        <dbReference type="Pfam" id="PF04547"/>
    </source>
</evidence>
<evidence type="ECO:0000256" key="2">
    <source>
        <dbReference type="ARBA" id="ARBA00009671"/>
    </source>
</evidence>
<dbReference type="PANTHER" id="PTHR12308">
    <property type="entry name" value="ANOCTAMIN"/>
    <property type="match status" value="1"/>
</dbReference>
<evidence type="ECO:0000256" key="6">
    <source>
        <dbReference type="RuleBase" id="RU280814"/>
    </source>
</evidence>
<dbReference type="OrthoDB" id="296386at2759"/>
<dbReference type="AlphaFoldDB" id="A0A8W8HSI8"/>
<feature type="transmembrane region" description="Helical" evidence="6">
    <location>
        <begin position="270"/>
        <end position="286"/>
    </location>
</feature>
<feature type="transmembrane region" description="Helical" evidence="6">
    <location>
        <begin position="231"/>
        <end position="258"/>
    </location>
</feature>
<dbReference type="Pfam" id="PF04547">
    <property type="entry name" value="Anoctamin"/>
    <property type="match status" value="1"/>
</dbReference>
<accession>A0A8W8HSI8</accession>
<organism evidence="9 10">
    <name type="scientific">Magallana gigas</name>
    <name type="common">Pacific oyster</name>
    <name type="synonym">Crassostrea gigas</name>
    <dbReference type="NCBI Taxonomy" id="29159"/>
    <lineage>
        <taxon>Eukaryota</taxon>
        <taxon>Metazoa</taxon>
        <taxon>Spiralia</taxon>
        <taxon>Lophotrochozoa</taxon>
        <taxon>Mollusca</taxon>
        <taxon>Bivalvia</taxon>
        <taxon>Autobranchia</taxon>
        <taxon>Pteriomorphia</taxon>
        <taxon>Ostreida</taxon>
        <taxon>Ostreoidea</taxon>
        <taxon>Ostreidae</taxon>
        <taxon>Magallana</taxon>
    </lineage>
</organism>
<dbReference type="InterPro" id="IPR049452">
    <property type="entry name" value="Anoctamin_TM"/>
</dbReference>
<dbReference type="EnsemblMetazoa" id="G10786.1">
    <property type="protein sequence ID" value="G10786.1:cds"/>
    <property type="gene ID" value="G10786"/>
</dbReference>
<feature type="region of interest" description="Disordered" evidence="7">
    <location>
        <begin position="555"/>
        <end position="575"/>
    </location>
</feature>
<name>A0A8W8HSI8_MAGGI</name>
<dbReference type="InterPro" id="IPR007632">
    <property type="entry name" value="Anoctamin"/>
</dbReference>
<comment type="similarity">
    <text evidence="2 6">Belongs to the anoctamin family.</text>
</comment>
<evidence type="ECO:0000256" key="7">
    <source>
        <dbReference type="SAM" id="MobiDB-lite"/>
    </source>
</evidence>
<keyword evidence="5 6" id="KW-0472">Membrane</keyword>
<evidence type="ECO:0000256" key="1">
    <source>
        <dbReference type="ARBA" id="ARBA00004141"/>
    </source>
</evidence>
<feature type="region of interest" description="Disordered" evidence="7">
    <location>
        <begin position="501"/>
        <end position="537"/>
    </location>
</feature>
<feature type="compositionally biased region" description="Basic and acidic residues" evidence="7">
    <location>
        <begin position="768"/>
        <end position="779"/>
    </location>
</feature>
<feature type="transmembrane region" description="Helical" evidence="6">
    <location>
        <begin position="695"/>
        <end position="717"/>
    </location>
</feature>
<proteinExistence type="inferred from homology"/>
<evidence type="ECO:0000256" key="5">
    <source>
        <dbReference type="ARBA" id="ARBA00023136"/>
    </source>
</evidence>
<comment type="caution">
    <text evidence="6">Lacks conserved residue(s) required for the propagation of feature annotation.</text>
</comment>
<feature type="transmembrane region" description="Helical" evidence="6">
    <location>
        <begin position="608"/>
        <end position="628"/>
    </location>
</feature>
<reference evidence="9" key="1">
    <citation type="submission" date="2022-08" db="UniProtKB">
        <authorList>
            <consortium name="EnsemblMetazoa"/>
        </authorList>
    </citation>
    <scope>IDENTIFICATION</scope>
    <source>
        <strain evidence="9">05x7-T-G4-1.051#20</strain>
    </source>
</reference>
<feature type="region of interest" description="Disordered" evidence="7">
    <location>
        <begin position="768"/>
        <end position="787"/>
    </location>
</feature>
<dbReference type="Proteomes" id="UP000005408">
    <property type="component" value="Unassembled WGS sequence"/>
</dbReference>
<comment type="subcellular location">
    <subcellularLocation>
        <location evidence="1 6">Membrane</location>
        <topology evidence="1 6">Multi-pass membrane protein</topology>
    </subcellularLocation>
</comment>
<keyword evidence="4 6" id="KW-1133">Transmembrane helix</keyword>
<feature type="transmembrane region" description="Helical" evidence="6">
    <location>
        <begin position="664"/>
        <end position="683"/>
    </location>
</feature>
<dbReference type="PANTHER" id="PTHR12308:SF51">
    <property type="entry name" value="ANOCTAMIN-8"/>
    <property type="match status" value="1"/>
</dbReference>
<feature type="compositionally biased region" description="Polar residues" evidence="7">
    <location>
        <begin position="502"/>
        <end position="520"/>
    </location>
</feature>
<evidence type="ECO:0000313" key="9">
    <source>
        <dbReference type="EnsemblMetazoa" id="G10786.1:cds"/>
    </source>
</evidence>
<evidence type="ECO:0000256" key="4">
    <source>
        <dbReference type="ARBA" id="ARBA00022989"/>
    </source>
</evidence>
<feature type="domain" description="Anoctamin transmembrane" evidence="8">
    <location>
        <begin position="223"/>
        <end position="730"/>
    </location>
</feature>